<dbReference type="GO" id="GO:0004721">
    <property type="term" value="F:phosphoprotein phosphatase activity"/>
    <property type="evidence" value="ECO:0007669"/>
    <property type="project" value="InterPro"/>
</dbReference>
<evidence type="ECO:0000259" key="2">
    <source>
        <dbReference type="PROSITE" id="PS50056"/>
    </source>
</evidence>
<dbReference type="InterPro" id="IPR026893">
    <property type="entry name" value="Tyr/Ser_Pase_IphP-type"/>
</dbReference>
<keyword evidence="4" id="KW-1185">Reference proteome</keyword>
<dbReference type="InterPro" id="IPR029021">
    <property type="entry name" value="Prot-tyrosine_phosphatase-like"/>
</dbReference>
<evidence type="ECO:0000313" key="3">
    <source>
        <dbReference type="EMBL" id="NNG36439.1"/>
    </source>
</evidence>
<dbReference type="Pfam" id="PF13350">
    <property type="entry name" value="Y_phosphatase3"/>
    <property type="match status" value="1"/>
</dbReference>
<feature type="compositionally biased region" description="Basic and acidic residues" evidence="1">
    <location>
        <begin position="158"/>
        <end position="169"/>
    </location>
</feature>
<protein>
    <submittedName>
        <fullName evidence="3">Tyrosine-protein phosphatase</fullName>
    </submittedName>
</protein>
<evidence type="ECO:0000313" key="4">
    <source>
        <dbReference type="Proteomes" id="UP000562984"/>
    </source>
</evidence>
<organism evidence="3 4">
    <name type="scientific">Nakamurella aerolata</name>
    <dbReference type="NCBI Taxonomy" id="1656892"/>
    <lineage>
        <taxon>Bacteria</taxon>
        <taxon>Bacillati</taxon>
        <taxon>Actinomycetota</taxon>
        <taxon>Actinomycetes</taxon>
        <taxon>Nakamurellales</taxon>
        <taxon>Nakamurellaceae</taxon>
        <taxon>Nakamurella</taxon>
    </lineage>
</organism>
<dbReference type="Proteomes" id="UP000562984">
    <property type="component" value="Unassembled WGS sequence"/>
</dbReference>
<name>A0A849A7B1_9ACTN</name>
<dbReference type="EMBL" id="JABEND010000006">
    <property type="protein sequence ID" value="NNG36439.1"/>
    <property type="molecule type" value="Genomic_DNA"/>
</dbReference>
<dbReference type="Gene3D" id="3.90.190.10">
    <property type="entry name" value="Protein tyrosine phosphatase superfamily"/>
    <property type="match status" value="1"/>
</dbReference>
<dbReference type="AlphaFoldDB" id="A0A849A7B1"/>
<dbReference type="RefSeq" id="WP_171200124.1">
    <property type="nucleotide sequence ID" value="NZ_JABEND010000006.1"/>
</dbReference>
<dbReference type="PROSITE" id="PS50056">
    <property type="entry name" value="TYR_PHOSPHATASE_2"/>
    <property type="match status" value="1"/>
</dbReference>
<feature type="region of interest" description="Disordered" evidence="1">
    <location>
        <begin position="108"/>
        <end position="180"/>
    </location>
</feature>
<sequence>MANWIELDGVVNMRDVGGIPTTDGGAILPGRLLRSDNLQSLTPADIAELRARDLTDVIDMRSGVEVRSEGPGPLVGADGVRFHHRSVFVEKPDVFAAGADGADGVGSAVGGDSARGADGAESADSAGGAHSAGRRESGDGDVDPVPGSSAGPGGPEPIRTELDHPDGDGRNPAQTAPPEALPWVGKSASVAHEHESTAHYLSYLADRPDSIVGALRDIATAPGAALVHCAAGKDRTGTVVALALLVAGADPAAVVEDYAASSERVQGIVDRLMSTKTYADNLRDRPLESHLSLPETMQGLLDEVDRAGGVEAFLAPYGWTADDSEALRRKLRG</sequence>
<dbReference type="InterPro" id="IPR016130">
    <property type="entry name" value="Tyr_Pase_AS"/>
</dbReference>
<dbReference type="PROSITE" id="PS00383">
    <property type="entry name" value="TYR_PHOSPHATASE_1"/>
    <property type="match status" value="1"/>
</dbReference>
<feature type="domain" description="Tyrosine specific protein phosphatases" evidence="2">
    <location>
        <begin position="209"/>
        <end position="256"/>
    </location>
</feature>
<dbReference type="SUPFAM" id="SSF52799">
    <property type="entry name" value="(Phosphotyrosine protein) phosphatases II"/>
    <property type="match status" value="2"/>
</dbReference>
<dbReference type="InterPro" id="IPR000387">
    <property type="entry name" value="Tyr_Pase_dom"/>
</dbReference>
<accession>A0A849A7B1</accession>
<feature type="compositionally biased region" description="Low complexity" evidence="1">
    <location>
        <begin position="110"/>
        <end position="131"/>
    </location>
</feature>
<proteinExistence type="predicted"/>
<comment type="caution">
    <text evidence="3">The sequence shown here is derived from an EMBL/GenBank/DDBJ whole genome shotgun (WGS) entry which is preliminary data.</text>
</comment>
<evidence type="ECO:0000256" key="1">
    <source>
        <dbReference type="SAM" id="MobiDB-lite"/>
    </source>
</evidence>
<reference evidence="3 4" key="1">
    <citation type="submission" date="2020-05" db="EMBL/GenBank/DDBJ databases">
        <title>Nakamurella sp. DB0629 isolated from air conditioner.</title>
        <authorList>
            <person name="Kim D.H."/>
            <person name="Kim D.-U."/>
        </authorList>
    </citation>
    <scope>NUCLEOTIDE SEQUENCE [LARGE SCALE GENOMIC DNA]</scope>
    <source>
        <strain evidence="3 4">DB0629</strain>
    </source>
</reference>
<gene>
    <name evidence="3" type="ORF">HKD39_12100</name>
</gene>